<comment type="caution">
    <text evidence="3">The sequence shown here is derived from an EMBL/GenBank/DDBJ whole genome shotgun (WGS) entry which is preliminary data.</text>
</comment>
<dbReference type="InterPro" id="IPR011990">
    <property type="entry name" value="TPR-like_helical_dom_sf"/>
</dbReference>
<accession>A0A399F228</accession>
<evidence type="ECO:0000256" key="2">
    <source>
        <dbReference type="SAM" id="Phobius"/>
    </source>
</evidence>
<feature type="transmembrane region" description="Helical" evidence="2">
    <location>
        <begin position="404"/>
        <end position="426"/>
    </location>
</feature>
<keyword evidence="2" id="KW-0812">Transmembrane</keyword>
<dbReference type="SUPFAM" id="SSF48452">
    <property type="entry name" value="TPR-like"/>
    <property type="match status" value="1"/>
</dbReference>
<keyword evidence="2" id="KW-1133">Transmembrane helix</keyword>
<dbReference type="RefSeq" id="WP_119276045.1">
    <property type="nucleotide sequence ID" value="NZ_QWLA01000008.1"/>
</dbReference>
<gene>
    <name evidence="3" type="ORF">Mrose_00704</name>
</gene>
<dbReference type="EMBL" id="QWLA01000008">
    <property type="protein sequence ID" value="RIH88671.1"/>
    <property type="molecule type" value="Genomic_DNA"/>
</dbReference>
<feature type="transmembrane region" description="Helical" evidence="2">
    <location>
        <begin position="261"/>
        <end position="280"/>
    </location>
</feature>
<dbReference type="AlphaFoldDB" id="A0A399F228"/>
<evidence type="ECO:0000313" key="3">
    <source>
        <dbReference type="EMBL" id="RIH88671.1"/>
    </source>
</evidence>
<dbReference type="PROSITE" id="PS50005">
    <property type="entry name" value="TPR"/>
    <property type="match status" value="1"/>
</dbReference>
<keyword evidence="1" id="KW-0802">TPR repeat</keyword>
<feature type="transmembrane region" description="Helical" evidence="2">
    <location>
        <begin position="438"/>
        <end position="462"/>
    </location>
</feature>
<feature type="transmembrane region" description="Helical" evidence="2">
    <location>
        <begin position="301"/>
        <end position="323"/>
    </location>
</feature>
<feature type="transmembrane region" description="Helical" evidence="2">
    <location>
        <begin position="373"/>
        <end position="392"/>
    </location>
</feature>
<dbReference type="InterPro" id="IPR019734">
    <property type="entry name" value="TPR_rpt"/>
</dbReference>
<dbReference type="Proteomes" id="UP000265341">
    <property type="component" value="Unassembled WGS sequence"/>
</dbReference>
<name>A0A399F228_9DEIN</name>
<feature type="transmembrane region" description="Helical" evidence="2">
    <location>
        <begin position="343"/>
        <end position="361"/>
    </location>
</feature>
<feature type="repeat" description="TPR" evidence="1">
    <location>
        <begin position="126"/>
        <end position="159"/>
    </location>
</feature>
<proteinExistence type="predicted"/>
<keyword evidence="4" id="KW-1185">Reference proteome</keyword>
<keyword evidence="3" id="KW-0449">Lipoprotein</keyword>
<dbReference type="OrthoDB" id="30493at2"/>
<reference evidence="3 4" key="1">
    <citation type="submission" date="2018-08" db="EMBL/GenBank/DDBJ databases">
        <title>Meiothermus roseus NBRC 110900 genome sequencing project.</title>
        <authorList>
            <person name="Da Costa M.S."/>
            <person name="Albuquerque L."/>
            <person name="Raposo P."/>
            <person name="Froufe H.J.C."/>
            <person name="Barroso C.S."/>
            <person name="Egas C."/>
        </authorList>
    </citation>
    <scope>NUCLEOTIDE SEQUENCE [LARGE SCALE GENOMIC DNA]</scope>
    <source>
        <strain evidence="3 4">NBRC 110900</strain>
    </source>
</reference>
<sequence>MVLAPRMLAGIGLWMLFLGSLALAQLGADDYFFQCRSLYARGDLSSAKATCELALTANSQHVPSLELLIRINLDEKRVAEAEQSLEQLRGIVGSDNATLQLLQARLLLLRGRAAEALRILPNNRDPESYLYQGVALETLGRYEEAYNAYRRADRLLEGRLGAGRMAQRLGQPTEGLFLLRDSPREELLRGELLWSAGRLQEAAEVLEPTLSRFSRLDDEYTQALKLLSAIYYGRGDLERGGAYLSLLSQQMSLPTQVLAHIWPWLAVFVLYLALILIGESRIEPMRTVELDSQFRLGPGTVHAWLILAPLIAGPLTAGIGYFLYGNWLAAFTPVQAETVRPMFYLLLGAVAFLIAYTRIGLANLHLGARQDWIEGVWAGIVLLAIIAIYGLIRKALGLGEFPNIYISFLGLAMMEPVLRGAANFSLRERYRELSTYMLPLLSGLAIFGPTLLGAGAGVFLGWLRRRTGGTLAGMVAWVVVGLILTLVAELPFMRRLL</sequence>
<keyword evidence="2" id="KW-0472">Membrane</keyword>
<evidence type="ECO:0000256" key="1">
    <source>
        <dbReference type="PROSITE-ProRule" id="PRU00339"/>
    </source>
</evidence>
<evidence type="ECO:0000313" key="4">
    <source>
        <dbReference type="Proteomes" id="UP000265341"/>
    </source>
</evidence>
<dbReference type="Pfam" id="PF13432">
    <property type="entry name" value="TPR_16"/>
    <property type="match status" value="1"/>
</dbReference>
<dbReference type="SMART" id="SM00028">
    <property type="entry name" value="TPR"/>
    <property type="match status" value="2"/>
</dbReference>
<organism evidence="3 4">
    <name type="scientific">Calidithermus roseus</name>
    <dbReference type="NCBI Taxonomy" id="1644118"/>
    <lineage>
        <taxon>Bacteria</taxon>
        <taxon>Thermotogati</taxon>
        <taxon>Deinococcota</taxon>
        <taxon>Deinococci</taxon>
        <taxon>Thermales</taxon>
        <taxon>Thermaceae</taxon>
        <taxon>Calidithermus</taxon>
    </lineage>
</organism>
<protein>
    <submittedName>
        <fullName evidence="3">Putative PEP-CTERM system TPR-repeat lipoprotein</fullName>
    </submittedName>
</protein>
<dbReference type="Gene3D" id="1.25.40.10">
    <property type="entry name" value="Tetratricopeptide repeat domain"/>
    <property type="match status" value="1"/>
</dbReference>
<feature type="transmembrane region" description="Helical" evidence="2">
    <location>
        <begin position="474"/>
        <end position="492"/>
    </location>
</feature>